<proteinExistence type="predicted"/>
<keyword evidence="2" id="KW-1185">Reference proteome</keyword>
<evidence type="ECO:0000313" key="2">
    <source>
        <dbReference type="Proteomes" id="UP000789920"/>
    </source>
</evidence>
<sequence length="80" mass="9249">MASRLQQQEPHSSKTNYLHLNKYITFNNLTYSRTQNGLSHQNVVDPSKSHNRTNDHMNPSSRSSNFNIHSRCFIASSKFP</sequence>
<name>A0ACA9SVP4_9GLOM</name>
<protein>
    <submittedName>
        <fullName evidence="1">33072_t:CDS:1</fullName>
    </submittedName>
</protein>
<evidence type="ECO:0000313" key="1">
    <source>
        <dbReference type="EMBL" id="CAG8849883.1"/>
    </source>
</evidence>
<organism evidence="1 2">
    <name type="scientific">Racocetra persica</name>
    <dbReference type="NCBI Taxonomy" id="160502"/>
    <lineage>
        <taxon>Eukaryota</taxon>
        <taxon>Fungi</taxon>
        <taxon>Fungi incertae sedis</taxon>
        <taxon>Mucoromycota</taxon>
        <taxon>Glomeromycotina</taxon>
        <taxon>Glomeromycetes</taxon>
        <taxon>Diversisporales</taxon>
        <taxon>Gigasporaceae</taxon>
        <taxon>Racocetra</taxon>
    </lineage>
</organism>
<comment type="caution">
    <text evidence="1">The sequence shown here is derived from an EMBL/GenBank/DDBJ whole genome shotgun (WGS) entry which is preliminary data.</text>
</comment>
<gene>
    <name evidence="1" type="ORF">RPERSI_LOCUS35818</name>
</gene>
<accession>A0ACA9SVP4</accession>
<feature type="non-terminal residue" evidence="1">
    <location>
        <position position="80"/>
    </location>
</feature>
<dbReference type="Proteomes" id="UP000789920">
    <property type="component" value="Unassembled WGS sequence"/>
</dbReference>
<dbReference type="EMBL" id="CAJVQC010167920">
    <property type="protein sequence ID" value="CAG8849883.1"/>
    <property type="molecule type" value="Genomic_DNA"/>
</dbReference>
<reference evidence="1" key="1">
    <citation type="submission" date="2021-06" db="EMBL/GenBank/DDBJ databases">
        <authorList>
            <person name="Kallberg Y."/>
            <person name="Tangrot J."/>
            <person name="Rosling A."/>
        </authorList>
    </citation>
    <scope>NUCLEOTIDE SEQUENCE</scope>
    <source>
        <strain evidence="1">MA461A</strain>
    </source>
</reference>